<dbReference type="PROSITE" id="PS50267">
    <property type="entry name" value="NA_NEUROTRAN_SYMP_3"/>
    <property type="match status" value="1"/>
</dbReference>
<dbReference type="PANTHER" id="PTHR42948">
    <property type="entry name" value="TRANSPORTER"/>
    <property type="match status" value="1"/>
</dbReference>
<dbReference type="Pfam" id="PF00209">
    <property type="entry name" value="SNF"/>
    <property type="match status" value="1"/>
</dbReference>
<feature type="transmembrane region" description="Helical" evidence="6">
    <location>
        <begin position="12"/>
        <end position="31"/>
    </location>
</feature>
<evidence type="ECO:0000313" key="8">
    <source>
        <dbReference type="Proteomes" id="UP000199387"/>
    </source>
</evidence>
<dbReference type="OrthoDB" id="9762833at2"/>
<name>A0A1G6L281_9BACL</name>
<dbReference type="RefSeq" id="WP_091567886.1">
    <property type="nucleotide sequence ID" value="NZ_FMZA01000007.1"/>
</dbReference>
<proteinExistence type="predicted"/>
<feature type="transmembrane region" description="Helical" evidence="6">
    <location>
        <begin position="356"/>
        <end position="374"/>
    </location>
</feature>
<feature type="transmembrane region" description="Helical" evidence="6">
    <location>
        <begin position="428"/>
        <end position="450"/>
    </location>
</feature>
<organism evidence="7 8">
    <name type="scientific">Melghirimyces thermohalophilus</name>
    <dbReference type="NCBI Taxonomy" id="1236220"/>
    <lineage>
        <taxon>Bacteria</taxon>
        <taxon>Bacillati</taxon>
        <taxon>Bacillota</taxon>
        <taxon>Bacilli</taxon>
        <taxon>Bacillales</taxon>
        <taxon>Thermoactinomycetaceae</taxon>
        <taxon>Melghirimyces</taxon>
    </lineage>
</organism>
<feature type="transmembrane region" description="Helical" evidence="6">
    <location>
        <begin position="462"/>
        <end position="483"/>
    </location>
</feature>
<feature type="transmembrane region" description="Helical" evidence="6">
    <location>
        <begin position="178"/>
        <end position="201"/>
    </location>
</feature>
<dbReference type="PANTHER" id="PTHR42948:SF1">
    <property type="entry name" value="TRANSPORTER"/>
    <property type="match status" value="1"/>
</dbReference>
<evidence type="ECO:0000256" key="6">
    <source>
        <dbReference type="SAM" id="Phobius"/>
    </source>
</evidence>
<evidence type="ECO:0000256" key="1">
    <source>
        <dbReference type="ARBA" id="ARBA00004141"/>
    </source>
</evidence>
<dbReference type="InterPro" id="IPR000175">
    <property type="entry name" value="Na/ntran_symport"/>
</dbReference>
<keyword evidence="5 6" id="KW-0472">Membrane</keyword>
<dbReference type="InterPro" id="IPR037272">
    <property type="entry name" value="SNS_sf"/>
</dbReference>
<keyword evidence="3 6" id="KW-0812">Transmembrane</keyword>
<accession>A0A1G6L281</accession>
<dbReference type="SUPFAM" id="SSF161070">
    <property type="entry name" value="SNF-like"/>
    <property type="match status" value="1"/>
</dbReference>
<dbReference type="AlphaFoldDB" id="A0A1G6L281"/>
<keyword evidence="8" id="KW-1185">Reference proteome</keyword>
<evidence type="ECO:0000256" key="3">
    <source>
        <dbReference type="ARBA" id="ARBA00022692"/>
    </source>
</evidence>
<evidence type="ECO:0000256" key="2">
    <source>
        <dbReference type="ARBA" id="ARBA00022448"/>
    </source>
</evidence>
<dbReference type="Proteomes" id="UP000199387">
    <property type="component" value="Unassembled WGS sequence"/>
</dbReference>
<dbReference type="NCBIfam" id="NF037979">
    <property type="entry name" value="Na_transp"/>
    <property type="match status" value="1"/>
</dbReference>
<sequence length="499" mass="54911">MATREQWGSRTGFLLAAIGSAIGLGNIWRYPYIAYENGGGAFLIPYFIALLTAGIPILIMEYALGHRYQGGTPYVFKKLSKKWEWLGWWQIVVAFFIVTYYVVIIGWALSFTYFSFGTQWGQNTEAFFFNQYLGDTGAFWEAGGLQWKVLLPVLLIWAVILFVMQKGVRKGIERASKILMPVLILMMVAITIRGVTLPGAVEGLNVLLTPDFSSLVDPNVWIAAYGQVFFSLSIGFGIMITYSSYLPEKSDLANSGMIAALANSGFEFLAALGVFGALGFLAVSQGSSVNEVVNAGVALAFVIFPQIINQFPGPNSLYGVLFFGSLLFAGFTSAVSILEPAIAGVKEKFDLSRRQAVNWVCGLAFLVSLMYTTRGGIRYLDTVDHFINQYGVALAGLVEVIMIAWAVRKLGMIQEHINAVSDIRIGNWWRFCLAVVTPVMVTLMTVFNLMGEWAKPYENYPLSGLIAVGWSVVLVALVLGFVFQKIGWRQSAIGQKEAS</sequence>
<protein>
    <submittedName>
        <fullName evidence="7">Neurotransmitter:Na+ symporter, NSS family</fullName>
    </submittedName>
</protein>
<evidence type="ECO:0000256" key="5">
    <source>
        <dbReference type="ARBA" id="ARBA00023136"/>
    </source>
</evidence>
<feature type="transmembrane region" description="Helical" evidence="6">
    <location>
        <begin position="320"/>
        <end position="344"/>
    </location>
</feature>
<dbReference type="GO" id="GO:0016020">
    <property type="term" value="C:membrane"/>
    <property type="evidence" value="ECO:0007669"/>
    <property type="project" value="UniProtKB-SubCell"/>
</dbReference>
<feature type="transmembrane region" description="Helical" evidence="6">
    <location>
        <begin position="85"/>
        <end position="109"/>
    </location>
</feature>
<evidence type="ECO:0000313" key="7">
    <source>
        <dbReference type="EMBL" id="SDC37450.1"/>
    </source>
</evidence>
<dbReference type="PRINTS" id="PR00176">
    <property type="entry name" value="NANEUSMPORT"/>
</dbReference>
<feature type="transmembrane region" description="Helical" evidence="6">
    <location>
        <begin position="258"/>
        <end position="283"/>
    </location>
</feature>
<dbReference type="EMBL" id="FMZA01000007">
    <property type="protein sequence ID" value="SDC37450.1"/>
    <property type="molecule type" value="Genomic_DNA"/>
</dbReference>
<reference evidence="7 8" key="1">
    <citation type="submission" date="2016-10" db="EMBL/GenBank/DDBJ databases">
        <authorList>
            <person name="de Groot N.N."/>
        </authorList>
    </citation>
    <scope>NUCLEOTIDE SEQUENCE [LARGE SCALE GENOMIC DNA]</scope>
    <source>
        <strain evidence="7 8">DSM 45514</strain>
    </source>
</reference>
<dbReference type="STRING" id="1236220.SAMN04488112_10714"/>
<feature type="transmembrane region" description="Helical" evidence="6">
    <location>
        <begin position="221"/>
        <end position="246"/>
    </location>
</feature>
<feature type="transmembrane region" description="Helical" evidence="6">
    <location>
        <begin position="149"/>
        <end position="166"/>
    </location>
</feature>
<feature type="transmembrane region" description="Helical" evidence="6">
    <location>
        <begin position="43"/>
        <end position="64"/>
    </location>
</feature>
<dbReference type="CDD" id="cd10334">
    <property type="entry name" value="SLC6sbd_u1"/>
    <property type="match status" value="1"/>
</dbReference>
<feature type="transmembrane region" description="Helical" evidence="6">
    <location>
        <begin position="386"/>
        <end position="407"/>
    </location>
</feature>
<comment type="subcellular location">
    <subcellularLocation>
        <location evidence="1">Membrane</location>
        <topology evidence="1">Multi-pass membrane protein</topology>
    </subcellularLocation>
</comment>
<keyword evidence="2" id="KW-0813">Transport</keyword>
<evidence type="ECO:0000256" key="4">
    <source>
        <dbReference type="ARBA" id="ARBA00022989"/>
    </source>
</evidence>
<keyword evidence="4 6" id="KW-1133">Transmembrane helix</keyword>
<gene>
    <name evidence="7" type="ORF">SAMN04488112_10714</name>
</gene>